<name>D6PK49_9ZZZZ</name>
<sequence length="79" mass="8850">METNEVFEKVKGLFVEDLGIDESKVTMEAKLEEDLEIDSLGIVEVVMAFEDEFEIEIDDEELSDVSTVGQAVSLLHSKI</sequence>
<evidence type="ECO:0000256" key="1">
    <source>
        <dbReference type="ARBA" id="ARBA00022450"/>
    </source>
</evidence>
<dbReference type="NCBIfam" id="NF002150">
    <property type="entry name" value="PRK00982.1-4"/>
    <property type="match status" value="1"/>
</dbReference>
<keyword evidence="1" id="KW-0596">Phosphopantetheine</keyword>
<dbReference type="SUPFAM" id="SSF47336">
    <property type="entry name" value="ACP-like"/>
    <property type="match status" value="1"/>
</dbReference>
<proteinExistence type="inferred from homology"/>
<dbReference type="GO" id="GO:0009245">
    <property type="term" value="P:lipid A biosynthetic process"/>
    <property type="evidence" value="ECO:0007669"/>
    <property type="project" value="TreeGrafter"/>
</dbReference>
<protein>
    <submittedName>
        <fullName evidence="4">Acyl carrier protein</fullName>
    </submittedName>
</protein>
<dbReference type="PROSITE" id="PS50075">
    <property type="entry name" value="CARRIER"/>
    <property type="match status" value="1"/>
</dbReference>
<dbReference type="Gene3D" id="1.10.1200.10">
    <property type="entry name" value="ACP-like"/>
    <property type="match status" value="1"/>
</dbReference>
<dbReference type="GO" id="GO:0000036">
    <property type="term" value="F:acyl carrier activity"/>
    <property type="evidence" value="ECO:0007669"/>
    <property type="project" value="TreeGrafter"/>
</dbReference>
<dbReference type="AlphaFoldDB" id="D6PK49"/>
<dbReference type="NCBIfam" id="TIGR00517">
    <property type="entry name" value="acyl_carrier"/>
    <property type="match status" value="1"/>
</dbReference>
<dbReference type="InterPro" id="IPR003231">
    <property type="entry name" value="ACP"/>
</dbReference>
<reference evidence="4" key="1">
    <citation type="journal article" date="2010" name="ISME J.">
        <title>Metagenome of the Mediterranean deep chlorophyll maximum studied by direct and fosmid library 454 pyrosequencing.</title>
        <authorList>
            <person name="Ghai R."/>
            <person name="Martin-Cuadrado A.B."/>
            <person name="Molto A.G."/>
            <person name="Heredia I.G."/>
            <person name="Cabrera R."/>
            <person name="Martin J."/>
            <person name="Verdu M."/>
            <person name="Deschamps P."/>
            <person name="Moreira D."/>
            <person name="Lopez-Garcia P."/>
            <person name="Mira A."/>
            <person name="Rodriguez-Valera F."/>
        </authorList>
    </citation>
    <scope>NUCLEOTIDE SEQUENCE</scope>
</reference>
<dbReference type="InterPro" id="IPR036736">
    <property type="entry name" value="ACP-like_sf"/>
</dbReference>
<dbReference type="HAMAP" id="MF_01217">
    <property type="entry name" value="Acyl_carrier"/>
    <property type="match status" value="1"/>
</dbReference>
<dbReference type="NCBIfam" id="NF002148">
    <property type="entry name" value="PRK00982.1-2"/>
    <property type="match status" value="1"/>
</dbReference>
<keyword evidence="2" id="KW-0597">Phosphoprotein</keyword>
<organism evidence="4">
    <name type="scientific">uncultured organism MedDCM-OCT-S04-C478</name>
    <dbReference type="NCBI Taxonomy" id="743617"/>
    <lineage>
        <taxon>unclassified sequences</taxon>
        <taxon>environmental samples</taxon>
    </lineage>
</organism>
<dbReference type="InterPro" id="IPR009081">
    <property type="entry name" value="PP-bd_ACP"/>
</dbReference>
<dbReference type="Pfam" id="PF00550">
    <property type="entry name" value="PP-binding"/>
    <property type="match status" value="1"/>
</dbReference>
<dbReference type="PANTHER" id="PTHR20863">
    <property type="entry name" value="ACYL CARRIER PROTEIN"/>
    <property type="match status" value="1"/>
</dbReference>
<dbReference type="GO" id="GO:0000035">
    <property type="term" value="F:acyl binding"/>
    <property type="evidence" value="ECO:0007669"/>
    <property type="project" value="TreeGrafter"/>
</dbReference>
<dbReference type="PANTHER" id="PTHR20863:SF76">
    <property type="entry name" value="CARRIER DOMAIN-CONTAINING PROTEIN"/>
    <property type="match status" value="1"/>
</dbReference>
<dbReference type="GO" id="GO:0016020">
    <property type="term" value="C:membrane"/>
    <property type="evidence" value="ECO:0007669"/>
    <property type="project" value="GOC"/>
</dbReference>
<evidence type="ECO:0000259" key="3">
    <source>
        <dbReference type="PROSITE" id="PS50075"/>
    </source>
</evidence>
<evidence type="ECO:0000256" key="2">
    <source>
        <dbReference type="ARBA" id="ARBA00022553"/>
    </source>
</evidence>
<accession>D6PK49</accession>
<evidence type="ECO:0000313" key="4">
    <source>
        <dbReference type="EMBL" id="ADD96100.1"/>
    </source>
</evidence>
<feature type="domain" description="Carrier" evidence="3">
    <location>
        <begin position="4"/>
        <end position="79"/>
    </location>
</feature>
<dbReference type="EMBL" id="GU943118">
    <property type="protein sequence ID" value="ADD96100.1"/>
    <property type="molecule type" value="Genomic_DNA"/>
</dbReference>